<dbReference type="PROSITE" id="PS00211">
    <property type="entry name" value="ABC_TRANSPORTER_1"/>
    <property type="match status" value="1"/>
</dbReference>
<evidence type="ECO:0000313" key="12">
    <source>
        <dbReference type="Proteomes" id="UP000193944"/>
    </source>
</evidence>
<protein>
    <recommendedName>
        <fullName evidence="10">ABC transporter domain-containing protein</fullName>
    </recommendedName>
</protein>
<evidence type="ECO:0000256" key="8">
    <source>
        <dbReference type="ARBA" id="ARBA00023136"/>
    </source>
</evidence>
<evidence type="ECO:0000256" key="6">
    <source>
        <dbReference type="ARBA" id="ARBA00022840"/>
    </source>
</evidence>
<dbReference type="PANTHER" id="PTHR19229:SF265">
    <property type="match status" value="1"/>
</dbReference>
<dbReference type="InterPro" id="IPR026082">
    <property type="entry name" value="ABCA"/>
</dbReference>
<dbReference type="Pfam" id="PF00005">
    <property type="entry name" value="ABC_tran"/>
    <property type="match status" value="2"/>
</dbReference>
<feature type="transmembrane region" description="Helical" evidence="9">
    <location>
        <begin position="302"/>
        <end position="327"/>
    </location>
</feature>
<dbReference type="InterPro" id="IPR027417">
    <property type="entry name" value="P-loop_NTPase"/>
</dbReference>
<reference evidence="11 12" key="1">
    <citation type="submission" date="2016-08" db="EMBL/GenBank/DDBJ databases">
        <title>A Parts List for Fungal Cellulosomes Revealed by Comparative Genomics.</title>
        <authorList>
            <consortium name="DOE Joint Genome Institute"/>
            <person name="Haitjema C.H."/>
            <person name="Gilmore S.P."/>
            <person name="Henske J.K."/>
            <person name="Solomon K.V."/>
            <person name="De Groot R."/>
            <person name="Kuo A."/>
            <person name="Mondo S.J."/>
            <person name="Salamov A.A."/>
            <person name="Labutti K."/>
            <person name="Zhao Z."/>
            <person name="Chiniquy J."/>
            <person name="Barry K."/>
            <person name="Brewer H.M."/>
            <person name="Purvine S.O."/>
            <person name="Wright A.T."/>
            <person name="Boxma B."/>
            <person name="Van Alen T."/>
            <person name="Hackstein J.H."/>
            <person name="Baker S.E."/>
            <person name="Grigoriev I.V."/>
            <person name="O'Malley M.A."/>
        </authorList>
    </citation>
    <scope>NUCLEOTIDE SEQUENCE [LARGE SCALE GENOMIC DNA]</scope>
    <source>
        <strain evidence="11 12">S4</strain>
    </source>
</reference>
<dbReference type="PROSITE" id="PS50893">
    <property type="entry name" value="ABC_TRANSPORTER_2"/>
    <property type="match status" value="2"/>
</dbReference>
<feature type="transmembrane region" description="Helical" evidence="9">
    <location>
        <begin position="1035"/>
        <end position="1055"/>
    </location>
</feature>
<dbReference type="EMBL" id="MCFG01000027">
    <property type="protein sequence ID" value="ORX86002.1"/>
    <property type="molecule type" value="Genomic_DNA"/>
</dbReference>
<feature type="transmembrane region" description="Helical" evidence="9">
    <location>
        <begin position="1122"/>
        <end position="1146"/>
    </location>
</feature>
<evidence type="ECO:0000313" key="11">
    <source>
        <dbReference type="EMBL" id="ORX86002.1"/>
    </source>
</evidence>
<evidence type="ECO:0000256" key="4">
    <source>
        <dbReference type="ARBA" id="ARBA00022692"/>
    </source>
</evidence>
<dbReference type="GO" id="GO:0016020">
    <property type="term" value="C:membrane"/>
    <property type="evidence" value="ECO:0007669"/>
    <property type="project" value="UniProtKB-SubCell"/>
</dbReference>
<organism evidence="11 12">
    <name type="scientific">Anaeromyces robustus</name>
    <dbReference type="NCBI Taxonomy" id="1754192"/>
    <lineage>
        <taxon>Eukaryota</taxon>
        <taxon>Fungi</taxon>
        <taxon>Fungi incertae sedis</taxon>
        <taxon>Chytridiomycota</taxon>
        <taxon>Chytridiomycota incertae sedis</taxon>
        <taxon>Neocallimastigomycetes</taxon>
        <taxon>Neocallimastigales</taxon>
        <taxon>Neocallimastigaceae</taxon>
        <taxon>Anaeromyces</taxon>
    </lineage>
</organism>
<feature type="domain" description="ABC transporter" evidence="10">
    <location>
        <begin position="1345"/>
        <end position="1565"/>
    </location>
</feature>
<dbReference type="FunFam" id="3.40.50.300:FF:000335">
    <property type="entry name" value="ATP binding cassette subfamily A member 5"/>
    <property type="match status" value="1"/>
</dbReference>
<comment type="similarity">
    <text evidence="2">Belongs to the ABC transporter superfamily. ABCA family.</text>
</comment>
<gene>
    <name evidence="11" type="ORF">BCR32DRAFT_275829</name>
</gene>
<feature type="transmembrane region" description="Helical" evidence="9">
    <location>
        <begin position="271"/>
        <end position="296"/>
    </location>
</feature>
<dbReference type="PANTHER" id="PTHR19229">
    <property type="entry name" value="ATP-BINDING CASSETTE TRANSPORTER SUBFAMILY A ABCA"/>
    <property type="match status" value="1"/>
</dbReference>
<dbReference type="CDD" id="cd03263">
    <property type="entry name" value="ABC_subfamily_A"/>
    <property type="match status" value="2"/>
</dbReference>
<dbReference type="SMART" id="SM00382">
    <property type="entry name" value="AAA"/>
    <property type="match status" value="2"/>
</dbReference>
<sequence length="1651" mass="189169">MNYKFYSKYLNNVYYFNQLRALIKRNYLLKKASKTSTLLEIILPIYCVLSIFINGFFMQYDEEDRQDILLSDKIPTELTPIIENVNFGKENQVLGFILPDGSDENIIQKVMNNYIFNNNTNIKPIQFKNQEEMIKYQEDINIKEKLLGGIVFENKDLLKYTIRLPISNTENPESDPILNAADVIYMNSEYLSVFIPIQSAIFFFNEIFTGKLGKIISEIKSSYNLAFSDNIAYYVALAFMISVYIITLNLVKKKEDNLKDGLLIAGVHPTIFWLSWFILEGIIVFFISIIITVILYINRAFSYTNCIIVFLMIFLFALSACSLGFIFSTFFKQSKTAGVVVLLFYIIFGSLSKFVSYFNDNTIKILSFFFSSISLSQIMRGLDKVKYIYKSISFGNFFKIEAGYYFGILAFNTILYLLIAVVLDNLLSNENERYLFTPKRKVKDLHSENEVSYQKDIQEDFNAKNNDKCMVEVSRIHKIFKRNKKNVDNDNESNNKLNGKKFEFLAVNDVSFKVYENEIFALLGHNGAGKTTLINIMVGLIKATYGEIFFDGLSISKNLNEIRKNFGVCAQTNIIYESLTVEDHINFYANLKNVKVNVDEVLSELDLLQQKKLKSSKLSGGQKRKLCIGMATIGNPKYIFLDEPTTGLDPLSRRKIWELLLKKKEGRVIFLTTHYMDEADILADRKLILNKGKIRCLGTSLYLKNHFNMKYNLDVETLQKDKINKLIKSYLPEAEYIENNESNEFESHDNKLYTWRLPLNSSERFASLLNELDSLSGSIINKYALSLPTLEELFIRLEDDINYDDYKKNNNNNNKYINNNNNSNDDSQVLIQTNEDILPKLKSVSKPSNFKLISTLAKYRLKIFLKDKTFAFSAIVLPVILITLTFYLMNKLMFSERIGKYPSKEITIPSMYFNTKMNYASNSTLPFTTQNIIDGVSGKISNVTNVKIDQMEFPKFGDTYYLSSIDGTMNNSNTNTTNTTNTTTDLNINVYYNDTMPHSIPATFNAISNAYLASKNINDRITISNHPFDEKQDTMAIVGLSLLGFMLGVVIVSILNKFGPLTARERINQLLLQLQLNGVSRFTYWISSLITDNSIFLTTCILLMVGGILVRFEPLLDIKILLIILVILIIWSIPTMLYQYIISFFFKKEETAFSGISAINTYPVIIGYIGLVFINSSSYTNLLKGSLYSSKASLFCYVLSAICPAFGIVAMLNSLFTLKMYSVILSNDLTLKTIMNKNNMITPLLIFFIVLSIVYYNILIRLDRKNNQTNKSDIHDLPPKTREIYEKELMEGDDDVRKEFEYVQQHQKELPISTLHLCKEYNISKSKIKDRSRRKAIMAKGCNDYTYGDIHKSVVNPKKFVKTAVVDVNFGVRMHECFGLLGPNGAGKSTTLNTVTATIPQTMGSICYNGIETHQAKLGEVSMGYCPQHDILWKELTLREHIEFFLSIRGYDAKDAKVYATQYINAAGTKRKLSILIAICGYPERILLDEPTAGMDPSTRRLIWNIIKQTKRMNDSALIMTTHSMEEAEHLCDRLAILVNGRLICIGSPEHLKMKFGEGYILELQCQDIDQFHKEMVENGNLFNSNPYDMEKISNNRAKYEVKMTRNLGTVFEKMEKCKKSGLVTDYSFNQTSLEQIFIKFAKKQVNVSNN</sequence>
<feature type="transmembrane region" description="Helical" evidence="9">
    <location>
        <begin position="1194"/>
        <end position="1221"/>
    </location>
</feature>
<dbReference type="OrthoDB" id="2109100at2759"/>
<comment type="subcellular location">
    <subcellularLocation>
        <location evidence="1">Membrane</location>
        <topology evidence="1">Multi-pass membrane protein</topology>
    </subcellularLocation>
</comment>
<evidence type="ECO:0000256" key="3">
    <source>
        <dbReference type="ARBA" id="ARBA00022448"/>
    </source>
</evidence>
<dbReference type="Gene3D" id="3.40.50.300">
    <property type="entry name" value="P-loop containing nucleotide triphosphate hydrolases"/>
    <property type="match status" value="2"/>
</dbReference>
<evidence type="ECO:0000256" key="7">
    <source>
        <dbReference type="ARBA" id="ARBA00022989"/>
    </source>
</evidence>
<feature type="domain" description="ABC transporter" evidence="10">
    <location>
        <begin position="487"/>
        <end position="716"/>
    </location>
</feature>
<feature type="transmembrane region" description="Helical" evidence="9">
    <location>
        <begin position="231"/>
        <end position="251"/>
    </location>
</feature>
<feature type="transmembrane region" description="Helical" evidence="9">
    <location>
        <begin position="870"/>
        <end position="889"/>
    </location>
</feature>
<dbReference type="Pfam" id="PF12698">
    <property type="entry name" value="ABC2_membrane_3"/>
    <property type="match status" value="2"/>
</dbReference>
<dbReference type="GO" id="GO:0005524">
    <property type="term" value="F:ATP binding"/>
    <property type="evidence" value="ECO:0007669"/>
    <property type="project" value="UniProtKB-KW"/>
</dbReference>
<name>A0A1Y1XJW1_9FUNG</name>
<dbReference type="InterPro" id="IPR003593">
    <property type="entry name" value="AAA+_ATPase"/>
</dbReference>
<evidence type="ECO:0000256" key="5">
    <source>
        <dbReference type="ARBA" id="ARBA00022741"/>
    </source>
</evidence>
<keyword evidence="5" id="KW-0547">Nucleotide-binding</keyword>
<feature type="transmembrane region" description="Helical" evidence="9">
    <location>
        <begin position="1082"/>
        <end position="1110"/>
    </location>
</feature>
<dbReference type="SUPFAM" id="SSF52540">
    <property type="entry name" value="P-loop containing nucleoside triphosphate hydrolases"/>
    <property type="match status" value="2"/>
</dbReference>
<feature type="transmembrane region" description="Helical" evidence="9">
    <location>
        <begin position="403"/>
        <end position="423"/>
    </location>
</feature>
<dbReference type="InterPro" id="IPR003439">
    <property type="entry name" value="ABC_transporter-like_ATP-bd"/>
</dbReference>
<feature type="transmembrane region" description="Helical" evidence="9">
    <location>
        <begin position="339"/>
        <end position="359"/>
    </location>
</feature>
<keyword evidence="7 9" id="KW-1133">Transmembrane helix</keyword>
<evidence type="ECO:0000256" key="9">
    <source>
        <dbReference type="SAM" id="Phobius"/>
    </source>
</evidence>
<dbReference type="FunFam" id="3.40.50.300:FF:002275">
    <property type="entry name" value="ATP-binding cassette, subfamily A (ABC1), member 16"/>
    <property type="match status" value="1"/>
</dbReference>
<feature type="transmembrane region" description="Helical" evidence="9">
    <location>
        <begin position="1241"/>
        <end position="1260"/>
    </location>
</feature>
<evidence type="ECO:0000256" key="2">
    <source>
        <dbReference type="ARBA" id="ARBA00008869"/>
    </source>
</evidence>
<evidence type="ECO:0000256" key="1">
    <source>
        <dbReference type="ARBA" id="ARBA00004141"/>
    </source>
</evidence>
<dbReference type="GO" id="GO:0016887">
    <property type="term" value="F:ATP hydrolysis activity"/>
    <property type="evidence" value="ECO:0007669"/>
    <property type="project" value="InterPro"/>
</dbReference>
<feature type="transmembrane region" description="Helical" evidence="9">
    <location>
        <begin position="1152"/>
        <end position="1174"/>
    </location>
</feature>
<comment type="caution">
    <text evidence="11">The sequence shown here is derived from an EMBL/GenBank/DDBJ whole genome shotgun (WGS) entry which is preliminary data.</text>
</comment>
<dbReference type="STRING" id="1754192.A0A1Y1XJW1"/>
<dbReference type="InterPro" id="IPR017871">
    <property type="entry name" value="ABC_transporter-like_CS"/>
</dbReference>
<proteinExistence type="inferred from homology"/>
<keyword evidence="6" id="KW-0067">ATP-binding</keyword>
<keyword evidence="12" id="KW-1185">Reference proteome</keyword>
<dbReference type="GO" id="GO:0140359">
    <property type="term" value="F:ABC-type transporter activity"/>
    <property type="evidence" value="ECO:0007669"/>
    <property type="project" value="InterPro"/>
</dbReference>
<dbReference type="Proteomes" id="UP000193944">
    <property type="component" value="Unassembled WGS sequence"/>
</dbReference>
<feature type="transmembrane region" description="Helical" evidence="9">
    <location>
        <begin position="38"/>
        <end position="57"/>
    </location>
</feature>
<dbReference type="InterPro" id="IPR013525">
    <property type="entry name" value="ABC2_TM"/>
</dbReference>
<keyword evidence="3" id="KW-0813">Transport</keyword>
<reference evidence="11 12" key="2">
    <citation type="submission" date="2016-08" db="EMBL/GenBank/DDBJ databases">
        <title>Pervasive Adenine N6-methylation of Active Genes in Fungi.</title>
        <authorList>
            <consortium name="DOE Joint Genome Institute"/>
            <person name="Mondo S.J."/>
            <person name="Dannebaum R.O."/>
            <person name="Kuo R.C."/>
            <person name="Labutti K."/>
            <person name="Haridas S."/>
            <person name="Kuo A."/>
            <person name="Salamov A."/>
            <person name="Ahrendt S.R."/>
            <person name="Lipzen A."/>
            <person name="Sullivan W."/>
            <person name="Andreopoulos W.B."/>
            <person name="Clum A."/>
            <person name="Lindquist E."/>
            <person name="Daum C."/>
            <person name="Ramamoorthy G.K."/>
            <person name="Gryganskyi A."/>
            <person name="Culley D."/>
            <person name="Magnuson J.K."/>
            <person name="James T.Y."/>
            <person name="O'Malley M.A."/>
            <person name="Stajich J.E."/>
            <person name="Spatafora J.W."/>
            <person name="Visel A."/>
            <person name="Grigoriev I.V."/>
        </authorList>
    </citation>
    <scope>NUCLEOTIDE SEQUENCE [LARGE SCALE GENOMIC DNA]</scope>
    <source>
        <strain evidence="11 12">S4</strain>
    </source>
</reference>
<keyword evidence="8 9" id="KW-0472">Membrane</keyword>
<keyword evidence="4 9" id="KW-0812">Transmembrane</keyword>
<evidence type="ECO:0000259" key="10">
    <source>
        <dbReference type="PROSITE" id="PS50893"/>
    </source>
</evidence>
<accession>A0A1Y1XJW1</accession>